<evidence type="ECO:0000313" key="4">
    <source>
        <dbReference type="Proteomes" id="UP001224926"/>
    </source>
</evidence>
<gene>
    <name evidence="3" type="ORF">NP511_02170</name>
    <name evidence="2" type="ORF">NP511_20885</name>
</gene>
<accession>A0AAF0T1V8</accession>
<reference evidence="3 4" key="1">
    <citation type="submission" date="2022-07" db="EMBL/GenBank/DDBJ databases">
        <title>Two temperate virus in Haloterrigena jeotgali A29.</title>
        <authorList>
            <person name="Deng X."/>
        </authorList>
    </citation>
    <scope>NUCLEOTIDE SEQUENCE [LARGE SCALE GENOMIC DNA]</scope>
    <source>
        <strain evidence="3 4">A29</strain>
    </source>
</reference>
<dbReference type="EMBL" id="CP101873">
    <property type="protein sequence ID" value="WMT08448.1"/>
    <property type="molecule type" value="Genomic_DNA"/>
</dbReference>
<feature type="region of interest" description="Disordered" evidence="1">
    <location>
        <begin position="24"/>
        <end position="45"/>
    </location>
</feature>
<organism evidence="3 4">
    <name type="scientific">Natrinema thermotolerans</name>
    <dbReference type="NCBI Taxonomy" id="121872"/>
    <lineage>
        <taxon>Archaea</taxon>
        <taxon>Methanobacteriati</taxon>
        <taxon>Methanobacteriota</taxon>
        <taxon>Stenosarchaea group</taxon>
        <taxon>Halobacteria</taxon>
        <taxon>Halobacteriales</taxon>
        <taxon>Natrialbaceae</taxon>
        <taxon>Natrinema</taxon>
    </lineage>
</organism>
<dbReference type="AlphaFoldDB" id="A0AAF0T1V8"/>
<dbReference type="RefSeq" id="WP_136396925.1">
    <property type="nucleotide sequence ID" value="NZ_CP101873.1"/>
</dbReference>
<sequence>MNRRRLLLGSGAAFSTVLAGCSGTQTDDGNGNGGSQPDRTSAKKPLESWKWLGSGSIMEDPISIGSGLAVFDVGYEGDDFSLRVSPLEEGDPYELKIDREYDGASATLFEGGDYVLHADGNGAQWSVEIRHPRADSGSIPETISDDGPVVAGPFEFDSIDVAHLLPRPGTEFEVTIYPAEGDSGERLTTGEGGKGEVPVDFDGVGWVDVQTWLPWQITFD</sequence>
<proteinExistence type="predicted"/>
<dbReference type="GeneID" id="39864921"/>
<keyword evidence="4" id="KW-1185">Reference proteome</keyword>
<protein>
    <submittedName>
        <fullName evidence="3">Uncharacterized protein</fullName>
    </submittedName>
</protein>
<name>A0AAF0T1V8_9EURY</name>
<evidence type="ECO:0000313" key="2">
    <source>
        <dbReference type="EMBL" id="WMT07816.1"/>
    </source>
</evidence>
<evidence type="ECO:0000313" key="3">
    <source>
        <dbReference type="EMBL" id="WMT08448.1"/>
    </source>
</evidence>
<dbReference type="PROSITE" id="PS51257">
    <property type="entry name" value="PROKAR_LIPOPROTEIN"/>
    <property type="match status" value="1"/>
</dbReference>
<evidence type="ECO:0000256" key="1">
    <source>
        <dbReference type="SAM" id="MobiDB-lite"/>
    </source>
</evidence>
<dbReference type="Proteomes" id="UP001224926">
    <property type="component" value="Chromosome"/>
</dbReference>
<dbReference type="EMBL" id="CP101873">
    <property type="protein sequence ID" value="WMT07816.1"/>
    <property type="molecule type" value="Genomic_DNA"/>
</dbReference>